<organism evidence="1">
    <name type="scientific">freshwater metagenome</name>
    <dbReference type="NCBI Taxonomy" id="449393"/>
    <lineage>
        <taxon>unclassified sequences</taxon>
        <taxon>metagenomes</taxon>
        <taxon>ecological metagenomes</taxon>
    </lineage>
</organism>
<evidence type="ECO:0000313" key="1">
    <source>
        <dbReference type="EMBL" id="CAB4907249.1"/>
    </source>
</evidence>
<sequence>MKHSVKTLAGSLAALVLSAGMLTAAPAQALDNPTVTVNKQQVVTWGWEDGVSKKFRDFSEDDYDDALQIPALKVTVGMPGPGRRVMLEVQDPFDRSWSTEVQTRTDTAGVALIRVNPFCENDYGNSTEWCGHDVTYRLKVLKSGMQRQVVSNPFTVTFVPTEDGMM</sequence>
<gene>
    <name evidence="1" type="ORF">UFOPK3492_01271</name>
</gene>
<dbReference type="EMBL" id="CAFBMD010000138">
    <property type="protein sequence ID" value="CAB4907249.1"/>
    <property type="molecule type" value="Genomic_DNA"/>
</dbReference>
<reference evidence="1" key="1">
    <citation type="submission" date="2020-05" db="EMBL/GenBank/DDBJ databases">
        <authorList>
            <person name="Chiriac C."/>
            <person name="Salcher M."/>
            <person name="Ghai R."/>
            <person name="Kavagutti S V."/>
        </authorList>
    </citation>
    <scope>NUCLEOTIDE SEQUENCE</scope>
</reference>
<dbReference type="AlphaFoldDB" id="A0A6J7GUZ5"/>
<accession>A0A6J7GUZ5</accession>
<proteinExistence type="predicted"/>
<name>A0A6J7GUZ5_9ZZZZ</name>
<protein>
    <submittedName>
        <fullName evidence="1">Unannotated protein</fullName>
    </submittedName>
</protein>